<feature type="signal peptide" evidence="1">
    <location>
        <begin position="1"/>
        <end position="22"/>
    </location>
</feature>
<comment type="caution">
    <text evidence="2">The sequence shown here is derived from an EMBL/GenBank/DDBJ whole genome shotgun (WGS) entry which is preliminary data.</text>
</comment>
<gene>
    <name evidence="2" type="ORF">GQX73_g6902</name>
</gene>
<protein>
    <submittedName>
        <fullName evidence="2">Uncharacterized protein</fullName>
    </submittedName>
</protein>
<feature type="chain" id="PRO_5028895903" evidence="1">
    <location>
        <begin position="23"/>
        <end position="500"/>
    </location>
</feature>
<proteinExistence type="predicted"/>
<dbReference type="Proteomes" id="UP000481858">
    <property type="component" value="Unassembled WGS sequence"/>
</dbReference>
<dbReference type="PANTHER" id="PTHR33657:SF6">
    <property type="entry name" value="SECRETED PROTEIN"/>
    <property type="match status" value="1"/>
</dbReference>
<keyword evidence="1" id="KW-0732">Signal</keyword>
<evidence type="ECO:0000313" key="3">
    <source>
        <dbReference type="Proteomes" id="UP000481858"/>
    </source>
</evidence>
<dbReference type="EMBL" id="WUBL01000084">
    <property type="protein sequence ID" value="KAF2966659.1"/>
    <property type="molecule type" value="Genomic_DNA"/>
</dbReference>
<sequence>MPSHRSFAAAGLAFLMATAVEALPFRLVTRDPPQALPKKATANDLKFQPAMDFDTDGCYNTPAIGPDGTINPGLDNKNTGLSSGCHDLSDLQNNNVYSRARCNNNWCAYVYDYYFEKDVVLPYLPFDVGHRNDWEHIVVWAQNGEAKYVAASMHGGYEIKAASDVRWDGTHPKIVYHKDGVGSHAFRFGNQDDDNIENATGAWFYGALVSWNGFPSTALRDKLSAYDFGSANFALKDSSFSGQLDRARGSFIPEFDINTDDGSPGNPMGILRIAALTGLCGIGGGVATVGAGMAYLWGGTSFVPLTKDDPAFKTRTWRRYNPNEVSALKDDVIKAVPLSKIRPELRNDEAALTLEFCRGVWSRWGFKAQSLLQERYDKPAGTDDNLWSTSELAVAKFNKGLRFSNHFEVVENSGNEIVVRCGGSPLEPGLRKSDGLIFLSAKIDPEQQLAVFHFKTALFSSAAPRVKGTPPPHTIPRKIEFLHEVYVRMLTQSAVRNVRA</sequence>
<name>A0A7C8IYF5_9PEZI</name>
<dbReference type="AlphaFoldDB" id="A0A7C8IYF5"/>
<accession>A0A7C8IYF5</accession>
<keyword evidence="3" id="KW-1185">Reference proteome</keyword>
<reference evidence="2 3" key="1">
    <citation type="submission" date="2019-12" db="EMBL/GenBank/DDBJ databases">
        <title>Draft genome sequence of the ascomycete Xylaria multiplex DSM 110363.</title>
        <authorList>
            <person name="Buettner E."/>
            <person name="Kellner H."/>
        </authorList>
    </citation>
    <scope>NUCLEOTIDE SEQUENCE [LARGE SCALE GENOMIC DNA]</scope>
    <source>
        <strain evidence="2 3">DSM 110363</strain>
    </source>
</reference>
<evidence type="ECO:0000256" key="1">
    <source>
        <dbReference type="SAM" id="SignalP"/>
    </source>
</evidence>
<evidence type="ECO:0000313" key="2">
    <source>
        <dbReference type="EMBL" id="KAF2966659.1"/>
    </source>
</evidence>
<dbReference type="InterPro" id="IPR008701">
    <property type="entry name" value="NPP1"/>
</dbReference>
<dbReference type="InParanoid" id="A0A7C8IYF5"/>
<dbReference type="OrthoDB" id="89086at2759"/>
<dbReference type="PANTHER" id="PTHR33657">
    <property type="entry name" value="DOMAIN PROTEIN, PUTATIVE (AFU_ORTHOLOGUE AFUA_5G00600)-RELATED"/>
    <property type="match status" value="1"/>
</dbReference>
<organism evidence="2 3">
    <name type="scientific">Xylaria multiplex</name>
    <dbReference type="NCBI Taxonomy" id="323545"/>
    <lineage>
        <taxon>Eukaryota</taxon>
        <taxon>Fungi</taxon>
        <taxon>Dikarya</taxon>
        <taxon>Ascomycota</taxon>
        <taxon>Pezizomycotina</taxon>
        <taxon>Sordariomycetes</taxon>
        <taxon>Xylariomycetidae</taxon>
        <taxon>Xylariales</taxon>
        <taxon>Xylariaceae</taxon>
        <taxon>Xylaria</taxon>
    </lineage>
</organism>
<dbReference type="Pfam" id="PF05630">
    <property type="entry name" value="NPP1"/>
    <property type="match status" value="1"/>
</dbReference>